<dbReference type="InterPro" id="IPR005123">
    <property type="entry name" value="Oxoglu/Fe-dep_dioxygenase_dom"/>
</dbReference>
<dbReference type="GO" id="GO:0003677">
    <property type="term" value="F:DNA binding"/>
    <property type="evidence" value="ECO:0007669"/>
    <property type="project" value="InterPro"/>
</dbReference>
<feature type="region of interest" description="Disordered" evidence="9">
    <location>
        <begin position="1294"/>
        <end position="1347"/>
    </location>
</feature>
<dbReference type="PROSITE" id="PS51471">
    <property type="entry name" value="FE2OG_OXY"/>
    <property type="match status" value="1"/>
</dbReference>
<feature type="region of interest" description="Disordered" evidence="9">
    <location>
        <begin position="1"/>
        <end position="48"/>
    </location>
</feature>
<reference evidence="11" key="1">
    <citation type="submission" date="2021-02" db="EMBL/GenBank/DDBJ databases">
        <authorList>
            <person name="Dougan E. K."/>
            <person name="Rhodes N."/>
            <person name="Thang M."/>
            <person name="Chan C."/>
        </authorList>
    </citation>
    <scope>NUCLEOTIDE SEQUENCE</scope>
</reference>
<keyword evidence="12" id="KW-1185">Reference proteome</keyword>
<evidence type="ECO:0000256" key="7">
    <source>
        <dbReference type="ARBA" id="ARBA00023004"/>
    </source>
</evidence>
<evidence type="ECO:0000256" key="5">
    <source>
        <dbReference type="ARBA" id="ARBA00022964"/>
    </source>
</evidence>
<feature type="region of interest" description="Disordered" evidence="9">
    <location>
        <begin position="1035"/>
        <end position="1105"/>
    </location>
</feature>
<dbReference type="NCBIfam" id="NF002208">
    <property type="entry name" value="PRK01099.1-3"/>
    <property type="match status" value="1"/>
</dbReference>
<keyword evidence="3" id="KW-0479">Metal-binding</keyword>
<organism evidence="11 12">
    <name type="scientific">Polarella glacialis</name>
    <name type="common">Dinoflagellate</name>
    <dbReference type="NCBI Taxonomy" id="89957"/>
    <lineage>
        <taxon>Eukaryota</taxon>
        <taxon>Sar</taxon>
        <taxon>Alveolata</taxon>
        <taxon>Dinophyceae</taxon>
        <taxon>Suessiales</taxon>
        <taxon>Suessiaceae</taxon>
        <taxon>Polarella</taxon>
    </lineage>
</organism>
<dbReference type="InterPro" id="IPR006620">
    <property type="entry name" value="Pro_4_hyd_alph"/>
</dbReference>
<dbReference type="PROSITE" id="PS01111">
    <property type="entry name" value="RNA_POL_K_14KD"/>
    <property type="match status" value="1"/>
</dbReference>
<dbReference type="GO" id="GO:0003899">
    <property type="term" value="F:DNA-directed RNA polymerase activity"/>
    <property type="evidence" value="ECO:0007669"/>
    <property type="project" value="InterPro"/>
</dbReference>
<dbReference type="GO" id="GO:0006351">
    <property type="term" value="P:DNA-templated transcription"/>
    <property type="evidence" value="ECO:0007669"/>
    <property type="project" value="InterPro"/>
</dbReference>
<feature type="domain" description="Fe2OG dioxygenase" evidence="10">
    <location>
        <begin position="457"/>
        <end position="565"/>
    </location>
</feature>
<proteinExistence type="inferred from homology"/>
<dbReference type="PANTHER" id="PTHR12907:SF26">
    <property type="entry name" value="HIF PROLYL HYDROXYLASE, ISOFORM C"/>
    <property type="match status" value="1"/>
</dbReference>
<dbReference type="SMART" id="SM01409">
    <property type="entry name" value="RNA_pol_Rpb6"/>
    <property type="match status" value="1"/>
</dbReference>
<keyword evidence="2" id="KW-0240">DNA-directed RNA polymerase</keyword>
<accession>A0A813G4L9</accession>
<keyword evidence="7" id="KW-0408">Iron</keyword>
<dbReference type="GO" id="GO:0031418">
    <property type="term" value="F:L-ascorbic acid binding"/>
    <property type="evidence" value="ECO:0007669"/>
    <property type="project" value="UniProtKB-KW"/>
</dbReference>
<dbReference type="HAMAP" id="MF_00192">
    <property type="entry name" value="RNApol_arch_Rpo6"/>
    <property type="match status" value="1"/>
</dbReference>
<dbReference type="GO" id="GO:0000428">
    <property type="term" value="C:DNA-directed RNA polymerase complex"/>
    <property type="evidence" value="ECO:0007669"/>
    <property type="project" value="UniProtKB-KW"/>
</dbReference>
<evidence type="ECO:0000313" key="12">
    <source>
        <dbReference type="Proteomes" id="UP000654075"/>
    </source>
</evidence>
<dbReference type="Gene3D" id="3.90.940.10">
    <property type="match status" value="1"/>
</dbReference>
<dbReference type="GO" id="GO:0071456">
    <property type="term" value="P:cellular response to hypoxia"/>
    <property type="evidence" value="ECO:0007669"/>
    <property type="project" value="TreeGrafter"/>
</dbReference>
<evidence type="ECO:0000259" key="10">
    <source>
        <dbReference type="PROSITE" id="PS51471"/>
    </source>
</evidence>
<evidence type="ECO:0000256" key="3">
    <source>
        <dbReference type="ARBA" id="ARBA00022723"/>
    </source>
</evidence>
<keyword evidence="4" id="KW-0847">Vitamin C</keyword>
<feature type="compositionally biased region" description="Acidic residues" evidence="9">
    <location>
        <begin position="1"/>
        <end position="34"/>
    </location>
</feature>
<feature type="compositionally biased region" description="Basic and acidic residues" evidence="9">
    <location>
        <begin position="1054"/>
        <end position="1090"/>
    </location>
</feature>
<feature type="compositionally biased region" description="Low complexity" evidence="9">
    <location>
        <begin position="1323"/>
        <end position="1343"/>
    </location>
</feature>
<comment type="cofactor">
    <cofactor evidence="1">
        <name>L-ascorbate</name>
        <dbReference type="ChEBI" id="CHEBI:38290"/>
    </cofactor>
</comment>
<dbReference type="EMBL" id="CAJNNV010027685">
    <property type="protein sequence ID" value="CAE8621268.1"/>
    <property type="molecule type" value="Genomic_DNA"/>
</dbReference>
<feature type="compositionally biased region" description="Low complexity" evidence="9">
    <location>
        <begin position="156"/>
        <end position="190"/>
    </location>
</feature>
<evidence type="ECO:0000256" key="2">
    <source>
        <dbReference type="ARBA" id="ARBA00022478"/>
    </source>
</evidence>
<dbReference type="InterPro" id="IPR006110">
    <property type="entry name" value="Pol_omega/Rpo6/RPB6"/>
</dbReference>
<evidence type="ECO:0000256" key="4">
    <source>
        <dbReference type="ARBA" id="ARBA00022896"/>
    </source>
</evidence>
<comment type="caution">
    <text evidence="11">The sequence shown here is derived from an EMBL/GenBank/DDBJ whole genome shotgun (WGS) entry which is preliminary data.</text>
</comment>
<evidence type="ECO:0000313" key="11">
    <source>
        <dbReference type="EMBL" id="CAE8621268.1"/>
    </source>
</evidence>
<dbReference type="SUPFAM" id="SSF63562">
    <property type="entry name" value="RPB6/omega subunit-like"/>
    <property type="match status" value="1"/>
</dbReference>
<dbReference type="InterPro" id="IPR006111">
    <property type="entry name" value="Rpo6/Rpb6"/>
</dbReference>
<evidence type="ECO:0000256" key="1">
    <source>
        <dbReference type="ARBA" id="ARBA00001961"/>
    </source>
</evidence>
<dbReference type="GO" id="GO:0008198">
    <property type="term" value="F:ferrous iron binding"/>
    <property type="evidence" value="ECO:0007669"/>
    <property type="project" value="TreeGrafter"/>
</dbReference>
<name>A0A813G4L9_POLGL</name>
<feature type="compositionally biased region" description="Basic residues" evidence="9">
    <location>
        <begin position="1037"/>
        <end position="1053"/>
    </location>
</feature>
<dbReference type="InterPro" id="IPR020708">
    <property type="entry name" value="DNA-dir_RNA_polK_14-18kDa_CS"/>
</dbReference>
<dbReference type="PANTHER" id="PTHR12907">
    <property type="entry name" value="EGL NINE HOMOLOG-RELATED"/>
    <property type="match status" value="1"/>
</dbReference>
<keyword evidence="5" id="KW-0223">Dioxygenase</keyword>
<dbReference type="Pfam" id="PF01192">
    <property type="entry name" value="RNA_pol_Rpb6"/>
    <property type="match status" value="1"/>
</dbReference>
<dbReference type="InterPro" id="IPR044862">
    <property type="entry name" value="Pro_4_hyd_alph_FE2OG_OXY"/>
</dbReference>
<dbReference type="Gene3D" id="2.60.120.620">
    <property type="entry name" value="q2cbj1_9rhob like domain"/>
    <property type="match status" value="1"/>
</dbReference>
<dbReference type="Pfam" id="PF13640">
    <property type="entry name" value="2OG-FeII_Oxy_3"/>
    <property type="match status" value="1"/>
</dbReference>
<feature type="region of interest" description="Disordered" evidence="9">
    <location>
        <begin position="156"/>
        <end position="194"/>
    </location>
</feature>
<dbReference type="SMART" id="SM00702">
    <property type="entry name" value="P4Hc"/>
    <property type="match status" value="1"/>
</dbReference>
<evidence type="ECO:0000256" key="8">
    <source>
        <dbReference type="ARBA" id="ARBA00023163"/>
    </source>
</evidence>
<sequence length="1483" mass="164024">MDPLDDADDFEDGDDEEMEGEDDANFEIQEDPDQELAPKASEGPRKTTPYLTKYERARILGARALQISMNAPVMVALEGETDPLLIAEKELIQRVIPFVIRRFLPVKCQLQYMDDHGTECKSYRTDAVGFSSVLEDAAWNLSTGWFGRSKASPAVAASANNNKNNHNNNNSSSNNSSNKSNKKNSNNNNNPLAPTPSAHVVVVLDSRDQACLQLATRLHACYGEALLQFIDFCDDHALLPVLTKHPEIPGEEICRRGGASAILPEGVYFTDVEEHYKMLVYELEYRKHLRPPSEEFRRRFTAEFLAPLGLLRVACECPEVGGREWWWEAKESLRLIANSLVTNKFAVLDGFLPDSEWRALADSGRRAFEAGRLTRGAQLSGLAAGEVEGDIQNLGQKQRKWTVRGDYSAVWSEDDPEASANLRLVRALDALITRLKSGLGGDGASAEAARRLRRTDFREETMLACYPGASRARYHPHIDNDRSYIHRVLTAILYLNEDWQAQDGGQLRIFNEASLPLPQPTELGAKFDVEPLGNRLLLFWATEEVPHEVLATCRDRYACTVWLVDGQLSAADPNGALRICSASLQPVAPLSRDEALFRAAADPEHLAKLRDLANAAYELTDEQKRLSDRLKAQANLRQLLNSLAAHALYFSRALAARGRQRDDDAKTRARQRAEDVWSWFASLDVAQRVSVLTCSDASWVRTALKMSRLQGSTSISEGYFRLVSKPTAAVAAPSRLSARDAAKVVLAPREPTVQYRRPHRLPNGDVLNPPATDKHRAACRDLVRGMRVCFKGCCASMAFDWGALVPAPGLVSDPQVLIDLLQEVSLGRFLRGGDPEEVLRGSLTWQETPWLRQWGSHFPLAAFLASRLEVQLLQGFASRLDSSIPTTPLLSLAEVWSSMPVAQQQRCIAKLGRGIFRRLLSETLAAIYGDGCQGEAWTPPEHLADLLSEVCPLSGSSHQANGLALQESLNLVWAVSTLSLPLATEVLEVKGSEVLQSAPKIWLHQQMAEELAIACSEYSASSLLEISLEESEEALARKNRGSKKQRQKLRRRKAGEEEAAQRMEKVAEDSPRQVAEDSPRSDVQDARPDQSENDQPETLHPTETIPRISQEFAIPHGAGFGMVEEWDGQRSQSSSIGRATTMSSNTISDFGGPVGLARGGGHYSLLDRGHWGLGRPSKRWHDDSRLEFLLRNRDGLAPEVEWDRVSQGSVPASLDEAAFGLESRFAYLFDSPPRSHTTTALASQATVEDDADRLRSQWEDDDLVEWQKLQLALEKSELEREMWRTKAAELEGLLSLPRQSSGSDDASAMAEPGLAPERKRLTRLSAGSGSTTSLGAGSASGAPDDPPARRGWRYLSLMLLARRQINFQMEAIPQRRAETLPQLLTAIESPGQLEVPYLQEDPVAIEQLAEGRPPRAQTLKAGGLQQPGVRGGVRTRAMVTFGARMRGQFCDSATQTAPAITLSKMYGGIVPIFIQRELARLRQ</sequence>
<evidence type="ECO:0000256" key="6">
    <source>
        <dbReference type="ARBA" id="ARBA00023002"/>
    </source>
</evidence>
<dbReference type="InterPro" id="IPR051559">
    <property type="entry name" value="HIF_prolyl_hydroxylases"/>
</dbReference>
<dbReference type="Proteomes" id="UP000654075">
    <property type="component" value="Unassembled WGS sequence"/>
</dbReference>
<dbReference type="OrthoDB" id="259769at2759"/>
<dbReference type="GO" id="GO:0031543">
    <property type="term" value="F:peptidyl-proline dioxygenase activity"/>
    <property type="evidence" value="ECO:0007669"/>
    <property type="project" value="TreeGrafter"/>
</dbReference>
<gene>
    <name evidence="11" type="ORF">PGLA1383_LOCUS38788</name>
</gene>
<feature type="non-terminal residue" evidence="11">
    <location>
        <position position="1483"/>
    </location>
</feature>
<dbReference type="InterPro" id="IPR036161">
    <property type="entry name" value="RPB6/omega-like_sf"/>
</dbReference>
<evidence type="ECO:0000256" key="9">
    <source>
        <dbReference type="SAM" id="MobiDB-lite"/>
    </source>
</evidence>
<protein>
    <recommendedName>
        <fullName evidence="10">Fe2OG dioxygenase domain-containing protein</fullName>
    </recommendedName>
</protein>
<keyword evidence="8" id="KW-0804">Transcription</keyword>
<keyword evidence="6" id="KW-0560">Oxidoreductase</keyword>